<dbReference type="PROSITE" id="PS51918">
    <property type="entry name" value="RADICAL_SAM"/>
    <property type="match status" value="1"/>
</dbReference>
<dbReference type="GO" id="GO:0006779">
    <property type="term" value="P:porphyrin-containing compound biosynthetic process"/>
    <property type="evidence" value="ECO:0007669"/>
    <property type="project" value="TreeGrafter"/>
</dbReference>
<evidence type="ECO:0000313" key="2">
    <source>
        <dbReference type="EMBL" id="OLL22316.1"/>
    </source>
</evidence>
<dbReference type="OrthoDB" id="431409at2759"/>
<dbReference type="STRING" id="1198029.A0A1U7LI30"/>
<dbReference type="OMA" id="HIPWCVR"/>
<dbReference type="InterPro" id="IPR034505">
    <property type="entry name" value="Coproporphyrinogen-III_oxidase"/>
</dbReference>
<dbReference type="Gene3D" id="3.30.750.200">
    <property type="match status" value="1"/>
</dbReference>
<name>A0A1U7LI30_NEOID</name>
<sequence length="362" mass="40545">MRCRYTIIHALPSDLFSLAVLTFSRLSSSFLGGTPSLARSSLFSGIFEVLSRHGCQVSEETEVTMEANPSSYSSSCIISSLGFTRLSMGVQSFDDEILRLSNRDHNAKDALKILGTISSGQQLRHGFSFDLMFGFPNQTLASWKNDLDKALPFAQIGRHISLYELTLEPGTPLHRSVKNGLLQLPNEDLKEEMYDYAVDRMRQIGIYRYEVSNFGRTSRNNFATWQGVDYIGIGPGAHSRIKGTKGGKTRIIRIPEPGRWINMVESQGHGTAKSTTISREEYMEELIVSGLRTVPGVSRQTFQECTDRCLDNTLVLNRVQQLCQDGFLEMFENCDGLEDLDIPSYYNYIKGGVRATDKGLMV</sequence>
<feature type="non-terminal residue" evidence="2">
    <location>
        <position position="362"/>
    </location>
</feature>
<dbReference type="SUPFAM" id="SSF102114">
    <property type="entry name" value="Radical SAM enzymes"/>
    <property type="match status" value="1"/>
</dbReference>
<gene>
    <name evidence="2" type="ORF">NEOLI_004926</name>
</gene>
<proteinExistence type="predicted"/>
<dbReference type="InterPro" id="IPR007197">
    <property type="entry name" value="rSAM"/>
</dbReference>
<dbReference type="EMBL" id="LXFE01003505">
    <property type="protein sequence ID" value="OLL22316.1"/>
    <property type="molecule type" value="Genomic_DNA"/>
</dbReference>
<dbReference type="GO" id="GO:0003824">
    <property type="term" value="F:catalytic activity"/>
    <property type="evidence" value="ECO:0007669"/>
    <property type="project" value="InterPro"/>
</dbReference>
<keyword evidence="3" id="KW-1185">Reference proteome</keyword>
<organism evidence="2 3">
    <name type="scientific">Neolecta irregularis (strain DAH-3)</name>
    <dbReference type="NCBI Taxonomy" id="1198029"/>
    <lineage>
        <taxon>Eukaryota</taxon>
        <taxon>Fungi</taxon>
        <taxon>Dikarya</taxon>
        <taxon>Ascomycota</taxon>
        <taxon>Taphrinomycotina</taxon>
        <taxon>Neolectales</taxon>
        <taxon>Neolectaceae</taxon>
        <taxon>Neolecta</taxon>
    </lineage>
</organism>
<reference evidence="2 3" key="1">
    <citation type="submission" date="2016-04" db="EMBL/GenBank/DDBJ databases">
        <title>Evolutionary innovation and constraint leading to complex multicellularity in the Ascomycota.</title>
        <authorList>
            <person name="Cisse O."/>
            <person name="Nguyen A."/>
            <person name="Hewitt D.A."/>
            <person name="Jedd G."/>
            <person name="Stajich J.E."/>
        </authorList>
    </citation>
    <scope>NUCLEOTIDE SEQUENCE [LARGE SCALE GENOMIC DNA]</scope>
    <source>
        <strain evidence="2 3">DAH-3</strain>
    </source>
</reference>
<dbReference type="PANTHER" id="PTHR13932">
    <property type="entry name" value="COPROPORPHYRINIGEN III OXIDASE"/>
    <property type="match status" value="1"/>
</dbReference>
<dbReference type="GO" id="GO:0051539">
    <property type="term" value="F:4 iron, 4 sulfur cluster binding"/>
    <property type="evidence" value="ECO:0007669"/>
    <property type="project" value="TreeGrafter"/>
</dbReference>
<evidence type="ECO:0000259" key="1">
    <source>
        <dbReference type="PROSITE" id="PS51918"/>
    </source>
</evidence>
<dbReference type="GO" id="GO:0005739">
    <property type="term" value="C:mitochondrion"/>
    <property type="evidence" value="ECO:0007669"/>
    <property type="project" value="TreeGrafter"/>
</dbReference>
<dbReference type="PANTHER" id="PTHR13932:SF5">
    <property type="entry name" value="RADICAL S-ADENOSYL METHIONINE DOMAIN-CONTAINING PROTEIN 1, MITOCHONDRIAL"/>
    <property type="match status" value="1"/>
</dbReference>
<accession>A0A1U7LI30</accession>
<dbReference type="InterPro" id="IPR058240">
    <property type="entry name" value="rSAM_sf"/>
</dbReference>
<dbReference type="InterPro" id="IPR006638">
    <property type="entry name" value="Elp3/MiaA/NifB-like_rSAM"/>
</dbReference>
<dbReference type="SMART" id="SM00729">
    <property type="entry name" value="Elp3"/>
    <property type="match status" value="1"/>
</dbReference>
<comment type="caution">
    <text evidence="2">The sequence shown here is derived from an EMBL/GenBank/DDBJ whole genome shotgun (WGS) entry which is preliminary data.</text>
</comment>
<dbReference type="Pfam" id="PF04055">
    <property type="entry name" value="Radical_SAM"/>
    <property type="match status" value="1"/>
</dbReference>
<protein>
    <submittedName>
        <fullName evidence="2">Radical S-adenosyl methionine domain-containing protein 1, mitochondrial</fullName>
    </submittedName>
</protein>
<dbReference type="AlphaFoldDB" id="A0A1U7LI30"/>
<feature type="domain" description="Radical SAM core" evidence="1">
    <location>
        <begin position="1"/>
        <end position="207"/>
    </location>
</feature>
<dbReference type="Proteomes" id="UP000186594">
    <property type="component" value="Unassembled WGS sequence"/>
</dbReference>
<evidence type="ECO:0000313" key="3">
    <source>
        <dbReference type="Proteomes" id="UP000186594"/>
    </source>
</evidence>